<organism evidence="2 3">
    <name type="scientific">Jiangella rhizosphaerae</name>
    <dbReference type="NCBI Taxonomy" id="2293569"/>
    <lineage>
        <taxon>Bacteria</taxon>
        <taxon>Bacillati</taxon>
        <taxon>Actinomycetota</taxon>
        <taxon>Actinomycetes</taxon>
        <taxon>Jiangellales</taxon>
        <taxon>Jiangellaceae</taxon>
        <taxon>Jiangella</taxon>
    </lineage>
</organism>
<evidence type="ECO:0000256" key="1">
    <source>
        <dbReference type="SAM" id="Phobius"/>
    </source>
</evidence>
<dbReference type="EMBL" id="QUAL01000378">
    <property type="protein sequence ID" value="RIQ13601.1"/>
    <property type="molecule type" value="Genomic_DNA"/>
</dbReference>
<proteinExistence type="predicted"/>
<keyword evidence="1" id="KW-0812">Transmembrane</keyword>
<dbReference type="AlphaFoldDB" id="A0A418KIM6"/>
<protein>
    <submittedName>
        <fullName evidence="2">Uncharacterized protein</fullName>
    </submittedName>
</protein>
<keyword evidence="1" id="KW-1133">Transmembrane helix</keyword>
<dbReference type="Proteomes" id="UP000284057">
    <property type="component" value="Unassembled WGS sequence"/>
</dbReference>
<evidence type="ECO:0000313" key="3">
    <source>
        <dbReference type="Proteomes" id="UP000284057"/>
    </source>
</evidence>
<gene>
    <name evidence="2" type="ORF">DY240_25855</name>
</gene>
<keyword evidence="1" id="KW-0472">Membrane</keyword>
<name>A0A418KIM6_9ACTN</name>
<feature type="transmembrane region" description="Helical" evidence="1">
    <location>
        <begin position="51"/>
        <end position="71"/>
    </location>
</feature>
<dbReference type="OrthoDB" id="2988755at2"/>
<reference evidence="2 3" key="1">
    <citation type="submission" date="2018-09" db="EMBL/GenBank/DDBJ databases">
        <title>Isolation, diversity and antifungal activity of actinobacteria from wheat.</title>
        <authorList>
            <person name="Han C."/>
        </authorList>
    </citation>
    <scope>NUCLEOTIDE SEQUENCE [LARGE SCALE GENOMIC DNA]</scope>
    <source>
        <strain evidence="2 3">NEAU-YY265</strain>
    </source>
</reference>
<dbReference type="RefSeq" id="WP_119662561.1">
    <property type="nucleotide sequence ID" value="NZ_QUAL01000378.1"/>
</dbReference>
<accession>A0A418KIM6</accession>
<sequence length="73" mass="7974">MTTTVPVAHPRPATRPLRGVLRRWPLAAGLLGHAAWDVWHHRTNRVVTRSLAEFCVVLDTLLAAAMIVVAISG</sequence>
<keyword evidence="3" id="KW-1185">Reference proteome</keyword>
<evidence type="ECO:0000313" key="2">
    <source>
        <dbReference type="EMBL" id="RIQ13601.1"/>
    </source>
</evidence>
<comment type="caution">
    <text evidence="2">The sequence shown here is derived from an EMBL/GenBank/DDBJ whole genome shotgun (WGS) entry which is preliminary data.</text>
</comment>